<reference evidence="2" key="4">
    <citation type="submission" date="2022-09" db="EMBL/GenBank/DDBJ databases">
        <title>Rouxiella aceris sp. nov., isolated from tree sap and emended description of the genus Rhouxiella.</title>
        <authorList>
            <person name="Kim I.S."/>
        </authorList>
    </citation>
    <scope>NUCLEOTIDE SEQUENCE</scope>
    <source>
        <strain evidence="2">SAP-2</strain>
    </source>
</reference>
<dbReference type="AlphaFoldDB" id="A0AA40X1C6"/>
<dbReference type="Pfam" id="PF02627">
    <property type="entry name" value="CMD"/>
    <property type="match status" value="1"/>
</dbReference>
<dbReference type="EMBL" id="JADMKS010000003">
    <property type="protein sequence ID" value="MBF6636891.1"/>
    <property type="molecule type" value="Genomic_DNA"/>
</dbReference>
<dbReference type="GO" id="GO:0051920">
    <property type="term" value="F:peroxiredoxin activity"/>
    <property type="evidence" value="ECO:0007669"/>
    <property type="project" value="InterPro"/>
</dbReference>
<protein>
    <submittedName>
        <fullName evidence="2 3">Carboxymuconolactone decarboxylase</fullName>
    </submittedName>
</protein>
<dbReference type="Gene3D" id="1.20.1290.10">
    <property type="entry name" value="AhpD-like"/>
    <property type="match status" value="1"/>
</dbReference>
<keyword evidence="4" id="KW-1185">Reference proteome</keyword>
<dbReference type="InterPro" id="IPR029032">
    <property type="entry name" value="AhpD-like"/>
</dbReference>
<comment type="caution">
    <text evidence="2">The sequence shown here is derived from an EMBL/GenBank/DDBJ whole genome shotgun (WGS) entry which is preliminary data.</text>
</comment>
<organism evidence="2 5">
    <name type="scientific">Rouxiella silvae</name>
    <dbReference type="NCBI Taxonomy" id="1646373"/>
    <lineage>
        <taxon>Bacteria</taxon>
        <taxon>Pseudomonadati</taxon>
        <taxon>Pseudomonadota</taxon>
        <taxon>Gammaproteobacteria</taxon>
        <taxon>Enterobacterales</taxon>
        <taxon>Yersiniaceae</taxon>
        <taxon>Rouxiella</taxon>
    </lineage>
</organism>
<dbReference type="PANTHER" id="PTHR33570">
    <property type="entry name" value="4-CARBOXYMUCONOLACTONE DECARBOXYLASE FAMILY PROTEIN"/>
    <property type="match status" value="1"/>
</dbReference>
<feature type="domain" description="Carboxymuconolactone decarboxylase-like" evidence="1">
    <location>
        <begin position="19"/>
        <end position="101"/>
    </location>
</feature>
<proteinExistence type="predicted"/>
<gene>
    <name evidence="3" type="ORF">BS639_04135</name>
    <name evidence="2" type="ORF">ITX54_09520</name>
</gene>
<dbReference type="EMBL" id="MRWD01000006">
    <property type="protein sequence ID" value="ORJ22584.1"/>
    <property type="molecule type" value="Genomic_DNA"/>
</dbReference>
<dbReference type="Proteomes" id="UP000705283">
    <property type="component" value="Unassembled WGS sequence"/>
</dbReference>
<dbReference type="PANTHER" id="PTHR33570:SF9">
    <property type="entry name" value="BLL4600 PROTEIN"/>
    <property type="match status" value="1"/>
</dbReference>
<evidence type="ECO:0000313" key="2">
    <source>
        <dbReference type="EMBL" id="MBF6636891.1"/>
    </source>
</evidence>
<dbReference type="Proteomes" id="UP000192722">
    <property type="component" value="Unassembled WGS sequence"/>
</dbReference>
<dbReference type="SUPFAM" id="SSF69118">
    <property type="entry name" value="AhpD-like"/>
    <property type="match status" value="1"/>
</dbReference>
<reference evidence="2" key="3">
    <citation type="submission" date="2020-11" db="EMBL/GenBank/DDBJ databases">
        <authorList>
            <person name="Lee S.D."/>
        </authorList>
    </citation>
    <scope>NUCLEOTIDE SEQUENCE</scope>
    <source>
        <strain evidence="2">SAP-2</strain>
    </source>
</reference>
<evidence type="ECO:0000313" key="3">
    <source>
        <dbReference type="EMBL" id="ORJ22584.1"/>
    </source>
</evidence>
<evidence type="ECO:0000313" key="4">
    <source>
        <dbReference type="Proteomes" id="UP000192722"/>
    </source>
</evidence>
<sequence>MSRTTPLTINRETLLQIAPKLAQLSEDVLFGDVWQRSELSARDRSLITVSALVALSRTEQLPYHLQLAKKNGVTHDEIVELITHLAFYSGWPTAASALTVFANLAAD</sequence>
<reference evidence="3 4" key="2">
    <citation type="journal article" date="2017" name="Int. J. Syst. Evol. Microbiol.">
        <title>Rouxiella badensis sp. nov. and Rouxiella silvae sp. nov. isolated from peat bog soil in Germany and emendation of the genus description.</title>
        <authorList>
            <person name="Le Fleche-Mateos A."/>
            <person name="Kugler J.H."/>
            <person name="Hansen S.H."/>
            <person name="Syldatk C."/>
            <person name="Hausmann R."/>
            <person name="Lomprez F."/>
            <person name="Vandenbogaert M."/>
            <person name="Manuguerra J.C."/>
            <person name="Grimont P.A."/>
        </authorList>
    </citation>
    <scope>NUCLEOTIDE SEQUENCE [LARGE SCALE GENOMIC DNA]</scope>
    <source>
        <strain evidence="3 4">213</strain>
    </source>
</reference>
<evidence type="ECO:0000259" key="1">
    <source>
        <dbReference type="Pfam" id="PF02627"/>
    </source>
</evidence>
<accession>A0AA40X1C6</accession>
<reference evidence="3" key="1">
    <citation type="submission" date="2016-12" db="EMBL/GenBank/DDBJ databases">
        <authorList>
            <person name="Le Fleche-Mateos A."/>
        </authorList>
    </citation>
    <scope>NUCLEOTIDE SEQUENCE</scope>
    <source>
        <strain evidence="3">213</strain>
    </source>
</reference>
<dbReference type="InterPro" id="IPR052512">
    <property type="entry name" value="4CMD/NDH-1_regulator"/>
</dbReference>
<dbReference type="InterPro" id="IPR003779">
    <property type="entry name" value="CMD-like"/>
</dbReference>
<evidence type="ECO:0000313" key="5">
    <source>
        <dbReference type="Proteomes" id="UP000705283"/>
    </source>
</evidence>
<dbReference type="RefSeq" id="WP_055781417.1">
    <property type="nucleotide sequence ID" value="NZ_CBCSCF010000011.1"/>
</dbReference>
<name>A0AA40X1C6_9GAMM</name>